<keyword evidence="2" id="KW-1185">Reference proteome</keyword>
<proteinExistence type="predicted"/>
<reference evidence="1 2" key="1">
    <citation type="submission" date="2024-01" db="EMBL/GenBank/DDBJ databases">
        <title>The genomes of 5 underutilized Papilionoideae crops provide insights into root nodulation and disease resistanc.</title>
        <authorList>
            <person name="Jiang F."/>
        </authorList>
    </citation>
    <scope>NUCLEOTIDE SEQUENCE [LARGE SCALE GENOMIC DNA]</scope>
    <source>
        <strain evidence="1">DUOXIRENSHENG_FW03</strain>
        <tissue evidence="1">Leaves</tissue>
    </source>
</reference>
<name>A0AAN9SSL8_PSOTE</name>
<evidence type="ECO:0000313" key="2">
    <source>
        <dbReference type="Proteomes" id="UP001386955"/>
    </source>
</evidence>
<comment type="caution">
    <text evidence="1">The sequence shown here is derived from an EMBL/GenBank/DDBJ whole genome shotgun (WGS) entry which is preliminary data.</text>
</comment>
<dbReference type="Proteomes" id="UP001386955">
    <property type="component" value="Unassembled WGS sequence"/>
</dbReference>
<evidence type="ECO:0000313" key="1">
    <source>
        <dbReference type="EMBL" id="KAK7402075.1"/>
    </source>
</evidence>
<dbReference type="EMBL" id="JAYMYS010000003">
    <property type="protein sequence ID" value="KAK7402075.1"/>
    <property type="molecule type" value="Genomic_DNA"/>
</dbReference>
<protein>
    <submittedName>
        <fullName evidence="1">Uncharacterized protein</fullName>
    </submittedName>
</protein>
<accession>A0AAN9SSL8</accession>
<sequence>MSNNSVSWTQLPTLVACPSSRSTLYCRRSHSMGPKNQLFSVLKIEPPPDGVVPTDPAATLPFCICFVIPSPVLRGFDPCNFCSTTPDFNSFNMTIVLGFANAFNVTFFTPLLPRHPATFMLSPCSSRAPTVFVIFSCFTDGFPFPSPSSERKPSSFSNT</sequence>
<organism evidence="1 2">
    <name type="scientific">Psophocarpus tetragonolobus</name>
    <name type="common">Winged bean</name>
    <name type="synonym">Dolichos tetragonolobus</name>
    <dbReference type="NCBI Taxonomy" id="3891"/>
    <lineage>
        <taxon>Eukaryota</taxon>
        <taxon>Viridiplantae</taxon>
        <taxon>Streptophyta</taxon>
        <taxon>Embryophyta</taxon>
        <taxon>Tracheophyta</taxon>
        <taxon>Spermatophyta</taxon>
        <taxon>Magnoliopsida</taxon>
        <taxon>eudicotyledons</taxon>
        <taxon>Gunneridae</taxon>
        <taxon>Pentapetalae</taxon>
        <taxon>rosids</taxon>
        <taxon>fabids</taxon>
        <taxon>Fabales</taxon>
        <taxon>Fabaceae</taxon>
        <taxon>Papilionoideae</taxon>
        <taxon>50 kb inversion clade</taxon>
        <taxon>NPAAA clade</taxon>
        <taxon>indigoferoid/millettioid clade</taxon>
        <taxon>Phaseoleae</taxon>
        <taxon>Psophocarpus</taxon>
    </lineage>
</organism>
<gene>
    <name evidence="1" type="ORF">VNO78_14050</name>
</gene>
<dbReference type="AlphaFoldDB" id="A0AAN9SSL8"/>